<dbReference type="PANTHER" id="PTHR35788:SF1">
    <property type="entry name" value="EXPORTED PROTEIN"/>
    <property type="match status" value="1"/>
</dbReference>
<dbReference type="PANTHER" id="PTHR35788">
    <property type="entry name" value="EXPORTED PROTEIN-RELATED"/>
    <property type="match status" value="1"/>
</dbReference>
<evidence type="ECO:0000313" key="2">
    <source>
        <dbReference type="Proteomes" id="UP001595979"/>
    </source>
</evidence>
<organism evidence="1 2">
    <name type="scientific">Deinococcus petrolearius</name>
    <dbReference type="NCBI Taxonomy" id="1751295"/>
    <lineage>
        <taxon>Bacteria</taxon>
        <taxon>Thermotogati</taxon>
        <taxon>Deinococcota</taxon>
        <taxon>Deinococci</taxon>
        <taxon>Deinococcales</taxon>
        <taxon>Deinococcaceae</taxon>
        <taxon>Deinococcus</taxon>
    </lineage>
</organism>
<accession>A0ABW1DNI0</accession>
<dbReference type="Proteomes" id="UP001595979">
    <property type="component" value="Unassembled WGS sequence"/>
</dbReference>
<sequence length="414" mass="43497">MKVKPGWAVLGAAGGLILGWLGLGLRAPGAPPAPVVAAAPASPTPAPAPASTFTLHLSVPEPVLVGGRVARPDVTRRYALELTPEQRGALRAGGPLTPLRADLNRIYREVEARTPQDLRFTQEGDRWVGRAQTGWTVDRAATEAALRRAVGSGAGGSALAVSLRAPERSVRWAQAQGLTHLAGGESSFAGSPDFRVQNIRAGASRVHGTWVAAGHSFSFNRAVGRISAASGFVPGYVITGGTLSKEDGGGICQVSTTVFRAAYAAGLPITERHAHSYQVAYYGDPGMDAAVYAPGKDLRWRNDTGGPLLVQASWDVKAGRLRVDLFGRDDGRQVQVAAPKVGSSRLPPGPTFVADPALAAGETRRLDMPAPGARVAVVRQVRLKSGAVREDVTRSSYRPWGGVFVVAPGDRRLR</sequence>
<dbReference type="RefSeq" id="WP_380051379.1">
    <property type="nucleotide sequence ID" value="NZ_JBHSOH010000033.1"/>
</dbReference>
<dbReference type="EMBL" id="JBHSOH010000033">
    <property type="protein sequence ID" value="MFC5849870.1"/>
    <property type="molecule type" value="Genomic_DNA"/>
</dbReference>
<gene>
    <name evidence="1" type="ORF">ACFPQ6_16325</name>
</gene>
<dbReference type="InterPro" id="IPR007391">
    <property type="entry name" value="Vancomycin_resist_VanW"/>
</dbReference>
<evidence type="ECO:0000313" key="1">
    <source>
        <dbReference type="EMBL" id="MFC5849870.1"/>
    </source>
</evidence>
<proteinExistence type="predicted"/>
<keyword evidence="2" id="KW-1185">Reference proteome</keyword>
<protein>
    <submittedName>
        <fullName evidence="1">VanW family protein</fullName>
    </submittedName>
</protein>
<dbReference type="InterPro" id="IPR052913">
    <property type="entry name" value="Glycopeptide_resist_protein"/>
</dbReference>
<dbReference type="Pfam" id="PF04294">
    <property type="entry name" value="VanW"/>
    <property type="match status" value="1"/>
</dbReference>
<name>A0ABW1DNI0_9DEIO</name>
<comment type="caution">
    <text evidence="1">The sequence shown here is derived from an EMBL/GenBank/DDBJ whole genome shotgun (WGS) entry which is preliminary data.</text>
</comment>
<reference evidence="2" key="1">
    <citation type="journal article" date="2019" name="Int. J. Syst. Evol. Microbiol.">
        <title>The Global Catalogue of Microorganisms (GCM) 10K type strain sequencing project: providing services to taxonomists for standard genome sequencing and annotation.</title>
        <authorList>
            <consortium name="The Broad Institute Genomics Platform"/>
            <consortium name="The Broad Institute Genome Sequencing Center for Infectious Disease"/>
            <person name="Wu L."/>
            <person name="Ma J."/>
        </authorList>
    </citation>
    <scope>NUCLEOTIDE SEQUENCE [LARGE SCALE GENOMIC DNA]</scope>
    <source>
        <strain evidence="2">CGMCC 1.15053</strain>
    </source>
</reference>